<dbReference type="PANTHER" id="PTHR11985:SF15">
    <property type="entry name" value="GLYCEROL-3-PHOSPHATE DEHYDROGENASE, MITOCHONDRIAL"/>
    <property type="match status" value="1"/>
</dbReference>
<evidence type="ECO:0000313" key="11">
    <source>
        <dbReference type="EMBL" id="VFT95629.1"/>
    </source>
</evidence>
<keyword evidence="4 7" id="KW-0285">Flavoprotein</keyword>
<evidence type="ECO:0000259" key="8">
    <source>
        <dbReference type="Pfam" id="PF01266"/>
    </source>
</evidence>
<gene>
    <name evidence="11" type="primary">Aste57867_18897</name>
    <name evidence="10" type="ORF">As57867_018833</name>
    <name evidence="11" type="ORF">ASTE57867_18897</name>
</gene>
<feature type="domain" description="Alpha-glycerophosphate oxidase C-terminal" evidence="9">
    <location>
        <begin position="474"/>
        <end position="609"/>
    </location>
</feature>
<comment type="cofactor">
    <cofactor evidence="1 7">
        <name>FAD</name>
        <dbReference type="ChEBI" id="CHEBI:57692"/>
    </cofactor>
</comment>
<dbReference type="Gene3D" id="3.50.50.60">
    <property type="entry name" value="FAD/NAD(P)-binding domain"/>
    <property type="match status" value="1"/>
</dbReference>
<dbReference type="InterPro" id="IPR038299">
    <property type="entry name" value="DAO_C_sf"/>
</dbReference>
<keyword evidence="6 7" id="KW-0560">Oxidoreductase</keyword>
<dbReference type="GO" id="GO:0004368">
    <property type="term" value="F:glycerol-3-phosphate dehydrogenase (quinone) activity"/>
    <property type="evidence" value="ECO:0007669"/>
    <property type="project" value="UniProtKB-EC"/>
</dbReference>
<evidence type="ECO:0000313" key="12">
    <source>
        <dbReference type="Proteomes" id="UP000332933"/>
    </source>
</evidence>
<name>A0A485LBW4_9STRA</name>
<dbReference type="EC" id="1.1.5.3" evidence="3 7"/>
<dbReference type="GO" id="GO:0006072">
    <property type="term" value="P:glycerol-3-phosphate metabolic process"/>
    <property type="evidence" value="ECO:0007669"/>
    <property type="project" value="UniProtKB-UniRule"/>
</dbReference>
<dbReference type="Gene3D" id="3.30.9.10">
    <property type="entry name" value="D-Amino Acid Oxidase, subunit A, domain 2"/>
    <property type="match status" value="1"/>
</dbReference>
<dbReference type="InterPro" id="IPR031656">
    <property type="entry name" value="DAO_C"/>
</dbReference>
<sequence length="627" mass="69933">MAAIYRFASPLQRGAAVSATLMAAGALSNRHSSNKATVFHPESHNQDKGGVFKYVRPITCEDGQEIVPWEVPERAVQLKKLKSEEFDVVVIGGGATGAGVALDAATRGMRTAMVERSDFGAGTSGRSTKLIHGGIRYLETAFMKLDYAAYALVTEALEERKHMLTAAPYMNRPLPIMIPIYTWWEIPYMWVGAKAYDLVAGSQRSVPSSYYIDADEAIYQYPNLKKDGLKGAIVYYDGQMNDTRMNLSVVLTAAQSGATVANYIQVLRILKDDKGDVSGVHVQDTQTGETWDIKAKAVVNATGPFTDGVRKMDNPDAENICVPAAGVHVVLPDHYSPSRMGLIVPKTTDGRVLFYLPWENGTLAGTTDSESDITMLPSPTKEEIQFILNESNRYLNKTVTEDDIRSSWSGIRPLVKDPRHPGSTAQISREHVLEVSSSKMVTIAGGKWTTYRRMAQDTVDKVQELHPDLSQDKCKTRNMQLIGADRIGEVCNQKFDRITITLREKYNMDKDIAEHLMKNYGTRALQIGELEQSGFLHRKAGDHPKRLHPKYPYLESEVVFAVQQEYAVKAVDVLARRTRLAFVDAVASDEVMDKVISMMAQLLKWDKKRMAVEKEDARVFLETMHKK</sequence>
<evidence type="ECO:0000256" key="1">
    <source>
        <dbReference type="ARBA" id="ARBA00001974"/>
    </source>
</evidence>
<dbReference type="FunFam" id="1.10.8.870:FF:000010">
    <property type="entry name" value="Glycerol-3-phosphate dehydrogenase"/>
    <property type="match status" value="1"/>
</dbReference>
<keyword evidence="5" id="KW-0274">FAD</keyword>
<reference evidence="10" key="2">
    <citation type="submission" date="2019-06" db="EMBL/GenBank/DDBJ databases">
        <title>Genomics analysis of Aphanomyces spp. identifies a new class of oomycete effector associated with host adaptation.</title>
        <authorList>
            <person name="Gaulin E."/>
        </authorList>
    </citation>
    <scope>NUCLEOTIDE SEQUENCE</scope>
    <source>
        <strain evidence="10">CBS 578.67</strain>
    </source>
</reference>
<dbReference type="Pfam" id="PF01266">
    <property type="entry name" value="DAO"/>
    <property type="match status" value="1"/>
</dbReference>
<evidence type="ECO:0000256" key="7">
    <source>
        <dbReference type="RuleBase" id="RU361217"/>
    </source>
</evidence>
<dbReference type="PROSITE" id="PS00978">
    <property type="entry name" value="FAD_G3PDH_2"/>
    <property type="match status" value="1"/>
</dbReference>
<dbReference type="EMBL" id="CAADRA010006444">
    <property type="protein sequence ID" value="VFT95629.1"/>
    <property type="molecule type" value="Genomic_DNA"/>
</dbReference>
<dbReference type="EMBL" id="VJMH01006423">
    <property type="protein sequence ID" value="KAF0689660.1"/>
    <property type="molecule type" value="Genomic_DNA"/>
</dbReference>
<dbReference type="OrthoDB" id="264015at2759"/>
<protein>
    <recommendedName>
        <fullName evidence="3 7">Glycerol-3-phosphate dehydrogenase</fullName>
        <ecNumber evidence="3 7">1.1.5.3</ecNumber>
    </recommendedName>
</protein>
<evidence type="ECO:0000256" key="4">
    <source>
        <dbReference type="ARBA" id="ARBA00022630"/>
    </source>
</evidence>
<reference evidence="11 12" key="1">
    <citation type="submission" date="2019-03" db="EMBL/GenBank/DDBJ databases">
        <authorList>
            <person name="Gaulin E."/>
            <person name="Dumas B."/>
        </authorList>
    </citation>
    <scope>NUCLEOTIDE SEQUENCE [LARGE SCALE GENOMIC DNA]</scope>
    <source>
        <strain evidence="11">CBS 568.67</strain>
    </source>
</reference>
<dbReference type="SUPFAM" id="SSF54373">
    <property type="entry name" value="FAD-linked reductases, C-terminal domain"/>
    <property type="match status" value="1"/>
</dbReference>
<evidence type="ECO:0000259" key="9">
    <source>
        <dbReference type="Pfam" id="PF16901"/>
    </source>
</evidence>
<accession>A0A485LBW4</accession>
<dbReference type="Proteomes" id="UP000332933">
    <property type="component" value="Unassembled WGS sequence"/>
</dbReference>
<feature type="domain" description="FAD dependent oxidoreductase" evidence="8">
    <location>
        <begin position="87"/>
        <end position="451"/>
    </location>
</feature>
<evidence type="ECO:0000256" key="5">
    <source>
        <dbReference type="ARBA" id="ARBA00022827"/>
    </source>
</evidence>
<evidence type="ECO:0000256" key="2">
    <source>
        <dbReference type="ARBA" id="ARBA00007330"/>
    </source>
</evidence>
<dbReference type="PROSITE" id="PS00977">
    <property type="entry name" value="FAD_G3PDH_1"/>
    <property type="match status" value="1"/>
</dbReference>
<evidence type="ECO:0000256" key="3">
    <source>
        <dbReference type="ARBA" id="ARBA00013029"/>
    </source>
</evidence>
<dbReference type="Pfam" id="PF16901">
    <property type="entry name" value="DAO_C"/>
    <property type="match status" value="1"/>
</dbReference>
<dbReference type="InterPro" id="IPR006076">
    <property type="entry name" value="FAD-dep_OxRdtase"/>
</dbReference>
<proteinExistence type="inferred from homology"/>
<dbReference type="PRINTS" id="PR01001">
    <property type="entry name" value="FADG3PDH"/>
</dbReference>
<dbReference type="InterPro" id="IPR000447">
    <property type="entry name" value="G3P_DH_FAD-dep"/>
</dbReference>
<keyword evidence="12" id="KW-1185">Reference proteome</keyword>
<dbReference type="InterPro" id="IPR036188">
    <property type="entry name" value="FAD/NAD-bd_sf"/>
</dbReference>
<dbReference type="GO" id="GO:0005739">
    <property type="term" value="C:mitochondrion"/>
    <property type="evidence" value="ECO:0007669"/>
    <property type="project" value="TreeGrafter"/>
</dbReference>
<dbReference type="Gene3D" id="1.10.8.870">
    <property type="entry name" value="Alpha-glycerophosphate oxidase, cap domain"/>
    <property type="match status" value="1"/>
</dbReference>
<dbReference type="AlphaFoldDB" id="A0A485LBW4"/>
<evidence type="ECO:0000256" key="6">
    <source>
        <dbReference type="ARBA" id="ARBA00023002"/>
    </source>
</evidence>
<comment type="similarity">
    <text evidence="2 7">Belongs to the FAD-dependent glycerol-3-phosphate dehydrogenase family.</text>
</comment>
<organism evidence="11 12">
    <name type="scientific">Aphanomyces stellatus</name>
    <dbReference type="NCBI Taxonomy" id="120398"/>
    <lineage>
        <taxon>Eukaryota</taxon>
        <taxon>Sar</taxon>
        <taxon>Stramenopiles</taxon>
        <taxon>Oomycota</taxon>
        <taxon>Saprolegniomycetes</taxon>
        <taxon>Saprolegniales</taxon>
        <taxon>Verrucalvaceae</taxon>
        <taxon>Aphanomyces</taxon>
    </lineage>
</organism>
<comment type="catalytic activity">
    <reaction evidence="7">
        <text>a quinone + sn-glycerol 3-phosphate = dihydroxyacetone phosphate + a quinol</text>
        <dbReference type="Rhea" id="RHEA:18977"/>
        <dbReference type="ChEBI" id="CHEBI:24646"/>
        <dbReference type="ChEBI" id="CHEBI:57597"/>
        <dbReference type="ChEBI" id="CHEBI:57642"/>
        <dbReference type="ChEBI" id="CHEBI:132124"/>
        <dbReference type="EC" id="1.1.5.3"/>
    </reaction>
</comment>
<evidence type="ECO:0000313" key="10">
    <source>
        <dbReference type="EMBL" id="KAF0689660.1"/>
    </source>
</evidence>
<dbReference type="SUPFAM" id="SSF51905">
    <property type="entry name" value="FAD/NAD(P)-binding domain"/>
    <property type="match status" value="1"/>
</dbReference>
<dbReference type="PANTHER" id="PTHR11985">
    <property type="entry name" value="GLYCEROL-3-PHOSPHATE DEHYDROGENASE"/>
    <property type="match status" value="1"/>
</dbReference>